<gene>
    <name evidence="2" type="ORF">KSX_12090</name>
</gene>
<feature type="domain" description="ABM" evidence="1">
    <location>
        <begin position="4"/>
        <end position="92"/>
    </location>
</feature>
<protein>
    <submittedName>
        <fullName evidence="2">Antibiotic biosynthesis monooxygenase</fullName>
    </submittedName>
</protein>
<dbReference type="SUPFAM" id="SSF54909">
    <property type="entry name" value="Dimeric alpha+beta barrel"/>
    <property type="match status" value="1"/>
</dbReference>
<organism evidence="2 3">
    <name type="scientific">Ktedonospora formicarum</name>
    <dbReference type="NCBI Taxonomy" id="2778364"/>
    <lineage>
        <taxon>Bacteria</taxon>
        <taxon>Bacillati</taxon>
        <taxon>Chloroflexota</taxon>
        <taxon>Ktedonobacteria</taxon>
        <taxon>Ktedonobacterales</taxon>
        <taxon>Ktedonobacteraceae</taxon>
        <taxon>Ktedonospora</taxon>
    </lineage>
</organism>
<name>A0A8J3MQR4_9CHLR</name>
<evidence type="ECO:0000313" key="2">
    <source>
        <dbReference type="EMBL" id="GHO43046.1"/>
    </source>
</evidence>
<reference evidence="2" key="1">
    <citation type="submission" date="2020-10" db="EMBL/GenBank/DDBJ databases">
        <title>Taxonomic study of unclassified bacteria belonging to the class Ktedonobacteria.</title>
        <authorList>
            <person name="Yabe S."/>
            <person name="Wang C.M."/>
            <person name="Zheng Y."/>
            <person name="Sakai Y."/>
            <person name="Cavaletti L."/>
            <person name="Monciardini P."/>
            <person name="Donadio S."/>
        </authorList>
    </citation>
    <scope>NUCLEOTIDE SEQUENCE</scope>
    <source>
        <strain evidence="2">SOSP1-1</strain>
    </source>
</reference>
<comment type="caution">
    <text evidence="2">The sequence shown here is derived from an EMBL/GenBank/DDBJ whole genome shotgun (WGS) entry which is preliminary data.</text>
</comment>
<dbReference type="Proteomes" id="UP000612362">
    <property type="component" value="Unassembled WGS sequence"/>
</dbReference>
<keyword evidence="2" id="KW-0503">Monooxygenase</keyword>
<keyword evidence="2" id="KW-0560">Oxidoreductase</keyword>
<evidence type="ECO:0000259" key="1">
    <source>
        <dbReference type="PROSITE" id="PS51725"/>
    </source>
</evidence>
<dbReference type="AlphaFoldDB" id="A0A8J3MQR4"/>
<keyword evidence="3" id="KW-1185">Reference proteome</keyword>
<dbReference type="EMBL" id="BNJF01000001">
    <property type="protein sequence ID" value="GHO43046.1"/>
    <property type="molecule type" value="Genomic_DNA"/>
</dbReference>
<dbReference type="PROSITE" id="PS51725">
    <property type="entry name" value="ABM"/>
    <property type="match status" value="1"/>
</dbReference>
<dbReference type="InterPro" id="IPR007138">
    <property type="entry name" value="ABM_dom"/>
</dbReference>
<evidence type="ECO:0000313" key="3">
    <source>
        <dbReference type="Proteomes" id="UP000612362"/>
    </source>
</evidence>
<dbReference type="RefSeq" id="WP_220192537.1">
    <property type="nucleotide sequence ID" value="NZ_BNJF01000001.1"/>
</dbReference>
<dbReference type="Gene3D" id="3.30.70.100">
    <property type="match status" value="1"/>
</dbReference>
<proteinExistence type="predicted"/>
<dbReference type="Pfam" id="PF03992">
    <property type="entry name" value="ABM"/>
    <property type="match status" value="1"/>
</dbReference>
<accession>A0A8J3MQR4</accession>
<dbReference type="InterPro" id="IPR011008">
    <property type="entry name" value="Dimeric_a/b-barrel"/>
</dbReference>
<dbReference type="GO" id="GO:0004497">
    <property type="term" value="F:monooxygenase activity"/>
    <property type="evidence" value="ECO:0007669"/>
    <property type="project" value="UniProtKB-KW"/>
</dbReference>
<sequence length="104" mass="11273">MSAYGCYVKFTTKPGQRDTFVTYLLNAASAMEKVPGCQLYIVNTSPTEPECVWVTEVWNSQEEHDASLTIEGAQETIQLAIPLLAGAPEKIDIQPVGGKGLIQA</sequence>